<evidence type="ECO:0000313" key="1">
    <source>
        <dbReference type="EMBL" id="KAJ0966962.1"/>
    </source>
</evidence>
<dbReference type="GO" id="GO:0008017">
    <property type="term" value="F:microtubule binding"/>
    <property type="evidence" value="ECO:0007669"/>
    <property type="project" value="TreeGrafter"/>
</dbReference>
<proteinExistence type="predicted"/>
<reference evidence="1" key="2">
    <citation type="journal article" date="2022" name="Hortic Res">
        <title>The genome of Dioscorea zingiberensis sheds light on the biosynthesis, origin and evolution of the medicinally important diosgenin saponins.</title>
        <authorList>
            <person name="Li Y."/>
            <person name="Tan C."/>
            <person name="Li Z."/>
            <person name="Guo J."/>
            <person name="Li S."/>
            <person name="Chen X."/>
            <person name="Wang C."/>
            <person name="Dai X."/>
            <person name="Yang H."/>
            <person name="Song W."/>
            <person name="Hou L."/>
            <person name="Xu J."/>
            <person name="Tong Z."/>
            <person name="Xu A."/>
            <person name="Yuan X."/>
            <person name="Wang W."/>
            <person name="Yang Q."/>
            <person name="Chen L."/>
            <person name="Sun Z."/>
            <person name="Wang K."/>
            <person name="Pan B."/>
            <person name="Chen J."/>
            <person name="Bao Y."/>
            <person name="Liu F."/>
            <person name="Qi X."/>
            <person name="Gang D.R."/>
            <person name="Wen J."/>
            <person name="Li J."/>
        </authorList>
    </citation>
    <scope>NUCLEOTIDE SEQUENCE</scope>
    <source>
        <strain evidence="1">Dzin_1.0</strain>
    </source>
</reference>
<dbReference type="InterPro" id="IPR026797">
    <property type="entry name" value="HAUS_6"/>
</dbReference>
<dbReference type="GO" id="GO:0070652">
    <property type="term" value="C:HAUS complex"/>
    <property type="evidence" value="ECO:0007669"/>
    <property type="project" value="InterPro"/>
</dbReference>
<organism evidence="1 2">
    <name type="scientific">Dioscorea zingiberensis</name>
    <dbReference type="NCBI Taxonomy" id="325984"/>
    <lineage>
        <taxon>Eukaryota</taxon>
        <taxon>Viridiplantae</taxon>
        <taxon>Streptophyta</taxon>
        <taxon>Embryophyta</taxon>
        <taxon>Tracheophyta</taxon>
        <taxon>Spermatophyta</taxon>
        <taxon>Magnoliopsida</taxon>
        <taxon>Liliopsida</taxon>
        <taxon>Dioscoreales</taxon>
        <taxon>Dioscoreaceae</taxon>
        <taxon>Dioscorea</taxon>
    </lineage>
</organism>
<keyword evidence="2" id="KW-1185">Reference proteome</keyword>
<dbReference type="OrthoDB" id="1899401at2759"/>
<name>A0A9D5H8E5_9LILI</name>
<dbReference type="AlphaFoldDB" id="A0A9D5H8E5"/>
<protein>
    <submittedName>
        <fullName evidence="1">Uncharacterized protein</fullName>
    </submittedName>
</protein>
<sequence length="187" mass="20899">MLAAMATEWEKEREAELESAMYTNCLLLSLDPAVLGFPAGAGGGPSPRAGFFRHSNPKMGEQLLYFLLLALRGPEQSAKEWCRGLCRFDAEVLRQLEKPLKDQFMVRRALEKALGYKSSAIDSSNDSSMPKLDKREPDDSFLSLVIWTPGETSQSNEPPEICCNSQETGKFCDRKHGFVAKVYEKTL</sequence>
<dbReference type="EMBL" id="JAGGNH010000007">
    <property type="protein sequence ID" value="KAJ0966962.1"/>
    <property type="molecule type" value="Genomic_DNA"/>
</dbReference>
<dbReference type="PANTHER" id="PTHR16151">
    <property type="entry name" value="HAUS AUGMIN-LIKE COMPLEX SUBUNIT 6"/>
    <property type="match status" value="1"/>
</dbReference>
<dbReference type="PANTHER" id="PTHR16151:SF2">
    <property type="entry name" value="HAUS AUGMIN-LIKE COMPLEX SUBUNIT 6"/>
    <property type="match status" value="1"/>
</dbReference>
<accession>A0A9D5H8E5</accession>
<dbReference type="GO" id="GO:1990498">
    <property type="term" value="C:mitotic spindle microtubule"/>
    <property type="evidence" value="ECO:0007669"/>
    <property type="project" value="TreeGrafter"/>
</dbReference>
<gene>
    <name evidence="1" type="ORF">J5N97_023879</name>
</gene>
<reference evidence="1" key="1">
    <citation type="submission" date="2021-03" db="EMBL/GenBank/DDBJ databases">
        <authorList>
            <person name="Li Z."/>
            <person name="Yang C."/>
        </authorList>
    </citation>
    <scope>NUCLEOTIDE SEQUENCE</scope>
    <source>
        <strain evidence="1">Dzin_1.0</strain>
        <tissue evidence="1">Leaf</tissue>
    </source>
</reference>
<dbReference type="Proteomes" id="UP001085076">
    <property type="component" value="Miscellaneous, Linkage group lg07"/>
</dbReference>
<evidence type="ECO:0000313" key="2">
    <source>
        <dbReference type="Proteomes" id="UP001085076"/>
    </source>
</evidence>
<dbReference type="GO" id="GO:0051225">
    <property type="term" value="P:spindle assembly"/>
    <property type="evidence" value="ECO:0007669"/>
    <property type="project" value="InterPro"/>
</dbReference>
<comment type="caution">
    <text evidence="1">The sequence shown here is derived from an EMBL/GenBank/DDBJ whole genome shotgun (WGS) entry which is preliminary data.</text>
</comment>